<evidence type="ECO:0000256" key="1">
    <source>
        <dbReference type="SAM" id="MobiDB-lite"/>
    </source>
</evidence>
<gene>
    <name evidence="2" type="ORF">EVAR_28260_1</name>
</gene>
<dbReference type="Proteomes" id="UP000299102">
    <property type="component" value="Unassembled WGS sequence"/>
</dbReference>
<name>A0A4C1V6S4_EUMVA</name>
<protein>
    <submittedName>
        <fullName evidence="2">Uncharacterized protein</fullName>
    </submittedName>
</protein>
<feature type="compositionally biased region" description="Basic and acidic residues" evidence="1">
    <location>
        <begin position="141"/>
        <end position="165"/>
    </location>
</feature>
<dbReference type="AlphaFoldDB" id="A0A4C1V6S4"/>
<evidence type="ECO:0000313" key="3">
    <source>
        <dbReference type="Proteomes" id="UP000299102"/>
    </source>
</evidence>
<accession>A0A4C1V6S4</accession>
<evidence type="ECO:0000313" key="2">
    <source>
        <dbReference type="EMBL" id="GBP34126.1"/>
    </source>
</evidence>
<feature type="region of interest" description="Disordered" evidence="1">
    <location>
        <begin position="141"/>
        <end position="176"/>
    </location>
</feature>
<reference evidence="2 3" key="1">
    <citation type="journal article" date="2019" name="Commun. Biol.">
        <title>The bagworm genome reveals a unique fibroin gene that provides high tensile strength.</title>
        <authorList>
            <person name="Kono N."/>
            <person name="Nakamura H."/>
            <person name="Ohtoshi R."/>
            <person name="Tomita M."/>
            <person name="Numata K."/>
            <person name="Arakawa K."/>
        </authorList>
    </citation>
    <scope>NUCLEOTIDE SEQUENCE [LARGE SCALE GENOMIC DNA]</scope>
</reference>
<comment type="caution">
    <text evidence="2">The sequence shown here is derived from an EMBL/GenBank/DDBJ whole genome shotgun (WGS) entry which is preliminary data.</text>
</comment>
<proteinExistence type="predicted"/>
<sequence length="176" mass="19769">MISKSYHRIGCIVITVPKQYQAKTGGLRFEHLNLKYKVGKDLRGEFRGGHGGHDPPELALRLIILRELEPVLTEHRLCDPSTRTLDPPLKYLDVRRAGQVPACLKDRRRATITLVGARSSVDRLRYTYEYSDHQKLREEGYHATAVRSDDVESGRCDSEPRKIASEDGGGDGESVG</sequence>
<dbReference type="EMBL" id="BGZK01000284">
    <property type="protein sequence ID" value="GBP34126.1"/>
    <property type="molecule type" value="Genomic_DNA"/>
</dbReference>
<organism evidence="2 3">
    <name type="scientific">Eumeta variegata</name>
    <name type="common">Bagworm moth</name>
    <name type="synonym">Eumeta japonica</name>
    <dbReference type="NCBI Taxonomy" id="151549"/>
    <lineage>
        <taxon>Eukaryota</taxon>
        <taxon>Metazoa</taxon>
        <taxon>Ecdysozoa</taxon>
        <taxon>Arthropoda</taxon>
        <taxon>Hexapoda</taxon>
        <taxon>Insecta</taxon>
        <taxon>Pterygota</taxon>
        <taxon>Neoptera</taxon>
        <taxon>Endopterygota</taxon>
        <taxon>Lepidoptera</taxon>
        <taxon>Glossata</taxon>
        <taxon>Ditrysia</taxon>
        <taxon>Tineoidea</taxon>
        <taxon>Psychidae</taxon>
        <taxon>Oiketicinae</taxon>
        <taxon>Eumeta</taxon>
    </lineage>
</organism>
<keyword evidence="3" id="KW-1185">Reference proteome</keyword>